<dbReference type="Proteomes" id="UP000198287">
    <property type="component" value="Unassembled WGS sequence"/>
</dbReference>
<evidence type="ECO:0000256" key="5">
    <source>
        <dbReference type="ARBA" id="ARBA00012161"/>
    </source>
</evidence>
<dbReference type="SUPFAM" id="SSF53098">
    <property type="entry name" value="Ribonuclease H-like"/>
    <property type="match status" value="1"/>
</dbReference>
<dbReference type="AlphaFoldDB" id="A0A226F2J6"/>
<dbReference type="GO" id="GO:0005634">
    <property type="term" value="C:nucleus"/>
    <property type="evidence" value="ECO:0007669"/>
    <property type="project" value="UniProtKB-SubCell"/>
</dbReference>
<evidence type="ECO:0000256" key="14">
    <source>
        <dbReference type="ARBA" id="ARBA00023242"/>
    </source>
</evidence>
<evidence type="ECO:0000256" key="11">
    <source>
        <dbReference type="ARBA" id="ARBA00022884"/>
    </source>
</evidence>
<evidence type="ECO:0000256" key="1">
    <source>
        <dbReference type="ARBA" id="ARBA00001663"/>
    </source>
</evidence>
<feature type="region of interest" description="Disordered" evidence="15">
    <location>
        <begin position="1"/>
        <end position="53"/>
    </location>
</feature>
<keyword evidence="10" id="KW-0269">Exonuclease</keyword>
<feature type="region of interest" description="Disordered" evidence="15">
    <location>
        <begin position="377"/>
        <end position="427"/>
    </location>
</feature>
<dbReference type="PANTHER" id="PTHR10797">
    <property type="entry name" value="CCR4-NOT TRANSCRIPTION COMPLEX SUBUNIT"/>
    <property type="match status" value="1"/>
</dbReference>
<evidence type="ECO:0000256" key="15">
    <source>
        <dbReference type="SAM" id="MobiDB-lite"/>
    </source>
</evidence>
<keyword evidence="14" id="KW-0539">Nucleus</keyword>
<dbReference type="GO" id="GO:0046872">
    <property type="term" value="F:metal ion binding"/>
    <property type="evidence" value="ECO:0007669"/>
    <property type="project" value="UniProtKB-KW"/>
</dbReference>
<keyword evidence="8" id="KW-0479">Metal-binding</keyword>
<dbReference type="GO" id="GO:0030014">
    <property type="term" value="C:CCR4-NOT complex"/>
    <property type="evidence" value="ECO:0007669"/>
    <property type="project" value="InterPro"/>
</dbReference>
<evidence type="ECO:0000256" key="4">
    <source>
        <dbReference type="ARBA" id="ARBA00008372"/>
    </source>
</evidence>
<accession>A0A226F2J6</accession>
<evidence type="ECO:0000256" key="9">
    <source>
        <dbReference type="ARBA" id="ARBA00022801"/>
    </source>
</evidence>
<dbReference type="Pfam" id="PF04857">
    <property type="entry name" value="CAF1"/>
    <property type="match status" value="2"/>
</dbReference>
<evidence type="ECO:0000256" key="8">
    <source>
        <dbReference type="ARBA" id="ARBA00022723"/>
    </source>
</evidence>
<keyword evidence="7" id="KW-0540">Nuclease</keyword>
<dbReference type="InterPro" id="IPR006941">
    <property type="entry name" value="RNase_CAF1"/>
</dbReference>
<name>A0A226F2J6_FOLCA</name>
<keyword evidence="17" id="KW-1185">Reference proteome</keyword>
<evidence type="ECO:0000256" key="13">
    <source>
        <dbReference type="ARBA" id="ARBA00023163"/>
    </source>
</evidence>
<dbReference type="OMA" id="GETPSEC"/>
<keyword evidence="6" id="KW-0963">Cytoplasm</keyword>
<evidence type="ECO:0000313" key="17">
    <source>
        <dbReference type="Proteomes" id="UP000198287"/>
    </source>
</evidence>
<evidence type="ECO:0000313" key="16">
    <source>
        <dbReference type="EMBL" id="OXA64002.1"/>
    </source>
</evidence>
<reference evidence="16 17" key="1">
    <citation type="submission" date="2015-12" db="EMBL/GenBank/DDBJ databases">
        <title>The genome of Folsomia candida.</title>
        <authorList>
            <person name="Faddeeva A."/>
            <person name="Derks M.F."/>
            <person name="Anvar Y."/>
            <person name="Smit S."/>
            <person name="Van Straalen N."/>
            <person name="Roelofs D."/>
        </authorList>
    </citation>
    <scope>NUCLEOTIDE SEQUENCE [LARGE SCALE GENOMIC DNA]</scope>
    <source>
        <strain evidence="16 17">VU population</strain>
        <tissue evidence="16">Whole body</tissue>
    </source>
</reference>
<keyword evidence="9" id="KW-0378">Hydrolase</keyword>
<organism evidence="16 17">
    <name type="scientific">Folsomia candida</name>
    <name type="common">Springtail</name>
    <dbReference type="NCBI Taxonomy" id="158441"/>
    <lineage>
        <taxon>Eukaryota</taxon>
        <taxon>Metazoa</taxon>
        <taxon>Ecdysozoa</taxon>
        <taxon>Arthropoda</taxon>
        <taxon>Hexapoda</taxon>
        <taxon>Collembola</taxon>
        <taxon>Entomobryomorpha</taxon>
        <taxon>Isotomoidea</taxon>
        <taxon>Isotomidae</taxon>
        <taxon>Proisotominae</taxon>
        <taxon>Folsomia</taxon>
    </lineage>
</organism>
<evidence type="ECO:0000256" key="3">
    <source>
        <dbReference type="ARBA" id="ARBA00004496"/>
    </source>
</evidence>
<keyword evidence="11" id="KW-0694">RNA-binding</keyword>
<dbReference type="SUPFAM" id="SSF81995">
    <property type="entry name" value="beta-sandwich domain of Sec23/24"/>
    <property type="match status" value="1"/>
</dbReference>
<gene>
    <name evidence="16" type="ORF">Fcan01_00339</name>
</gene>
<dbReference type="InterPro" id="IPR036397">
    <property type="entry name" value="RNaseH_sf"/>
</dbReference>
<feature type="compositionally biased region" description="Basic and acidic residues" evidence="15">
    <location>
        <begin position="377"/>
        <end position="394"/>
    </location>
</feature>
<evidence type="ECO:0000256" key="7">
    <source>
        <dbReference type="ARBA" id="ARBA00022722"/>
    </source>
</evidence>
<comment type="subcellular location">
    <subcellularLocation>
        <location evidence="3">Cytoplasm</location>
    </subcellularLocation>
    <subcellularLocation>
        <location evidence="2">Nucleus</location>
    </subcellularLocation>
</comment>
<comment type="catalytic activity">
    <reaction evidence="1">
        <text>Exonucleolytic cleavage of poly(A) to 5'-AMP.</text>
        <dbReference type="EC" id="3.1.13.4"/>
    </reaction>
</comment>
<comment type="caution">
    <text evidence="16">The sequence shown here is derived from an EMBL/GenBank/DDBJ whole genome shotgun (WGS) entry which is preliminary data.</text>
</comment>
<dbReference type="EMBL" id="LNIX01000001">
    <property type="protein sequence ID" value="OXA64002.1"/>
    <property type="molecule type" value="Genomic_DNA"/>
</dbReference>
<protein>
    <recommendedName>
        <fullName evidence="5">poly(A)-specific ribonuclease</fullName>
        <ecNumber evidence="5">3.1.13.4</ecNumber>
    </recommendedName>
</protein>
<evidence type="ECO:0000256" key="10">
    <source>
        <dbReference type="ARBA" id="ARBA00022839"/>
    </source>
</evidence>
<feature type="compositionally biased region" description="Acidic residues" evidence="15">
    <location>
        <begin position="401"/>
        <end position="427"/>
    </location>
</feature>
<dbReference type="GO" id="GO:0004535">
    <property type="term" value="F:poly(A)-specific ribonuclease activity"/>
    <property type="evidence" value="ECO:0007669"/>
    <property type="project" value="UniProtKB-EC"/>
</dbReference>
<dbReference type="GO" id="GO:0005737">
    <property type="term" value="C:cytoplasm"/>
    <property type="evidence" value="ECO:0007669"/>
    <property type="project" value="UniProtKB-SubCell"/>
</dbReference>
<evidence type="ECO:0000256" key="2">
    <source>
        <dbReference type="ARBA" id="ARBA00004123"/>
    </source>
</evidence>
<feature type="compositionally biased region" description="Pro residues" evidence="15">
    <location>
        <begin position="26"/>
        <end position="45"/>
    </location>
</feature>
<keyword evidence="12" id="KW-0805">Transcription regulation</keyword>
<dbReference type="STRING" id="158441.A0A226F2J6"/>
<comment type="similarity">
    <text evidence="4">Belongs to the CAF1 family.</text>
</comment>
<sequence>MVYGPRIGGQPDPANGGSGDARIFVPPTPTMPPPGLNYQPSPRPQQPVQQQNAVSNPAIVQQQQQQNSVVASTFGPAFSQPARNVAANPNLALGKVKPFGDPRFRDVWSSNLREEFRKIRQYVRSGFNYVSLDTEFPGAPLKPVGEFVSYEAHTFSALWANCNALKVIQIGITLFDEKGNVPMGVSTWQFNFKFSLADDMWAEDSIDLLRKCGIPFNRMEVEGIDHFEFSEYLNSSNLVLNEDVTWISFHSGYDLGYLYRILRNDSVPSTVESFFEILQLYFPVLYDIKYLVKDCNFVPSGLADLASSLGVARIGQSHQSGSDSLLTGQVFFKIREMFFKNSIDEVLYNGRVYGLSGHYYSEDTVDAVLPDRIVEATGGKKKDGDQEATLDKVKSLPVLEGQEEPEESEESEELEELEESSDSSDSW</sequence>
<evidence type="ECO:0000256" key="6">
    <source>
        <dbReference type="ARBA" id="ARBA00022490"/>
    </source>
</evidence>
<dbReference type="Gene3D" id="3.30.420.10">
    <property type="entry name" value="Ribonuclease H-like superfamily/Ribonuclease H"/>
    <property type="match status" value="1"/>
</dbReference>
<dbReference type="InterPro" id="IPR039637">
    <property type="entry name" value="CNOT7/CNOT8/Pop2"/>
</dbReference>
<dbReference type="InterPro" id="IPR012337">
    <property type="entry name" value="RNaseH-like_sf"/>
</dbReference>
<keyword evidence="13" id="KW-0804">Transcription</keyword>
<dbReference type="OrthoDB" id="1164111at2759"/>
<proteinExistence type="inferred from homology"/>
<dbReference type="GO" id="GO:0003723">
    <property type="term" value="F:RNA binding"/>
    <property type="evidence" value="ECO:0007669"/>
    <property type="project" value="UniProtKB-KW"/>
</dbReference>
<dbReference type="EC" id="3.1.13.4" evidence="5"/>
<evidence type="ECO:0000256" key="12">
    <source>
        <dbReference type="ARBA" id="ARBA00023015"/>
    </source>
</evidence>